<evidence type="ECO:0000256" key="2">
    <source>
        <dbReference type="ARBA" id="ARBA00022723"/>
    </source>
</evidence>
<evidence type="ECO:0000256" key="1">
    <source>
        <dbReference type="ARBA" id="ARBA00001968"/>
    </source>
</evidence>
<evidence type="ECO:0000259" key="4">
    <source>
        <dbReference type="PROSITE" id="PS50017"/>
    </source>
</evidence>
<accession>A0A2B4S7F4</accession>
<dbReference type="InterPro" id="IPR000488">
    <property type="entry name" value="Death_dom"/>
</dbReference>
<organism evidence="5 6">
    <name type="scientific">Stylophora pistillata</name>
    <name type="common">Smooth cauliflower coral</name>
    <dbReference type="NCBI Taxonomy" id="50429"/>
    <lineage>
        <taxon>Eukaryota</taxon>
        <taxon>Metazoa</taxon>
        <taxon>Cnidaria</taxon>
        <taxon>Anthozoa</taxon>
        <taxon>Hexacorallia</taxon>
        <taxon>Scleractinia</taxon>
        <taxon>Astrocoeniina</taxon>
        <taxon>Pocilloporidae</taxon>
        <taxon>Stylophora</taxon>
    </lineage>
</organism>
<protein>
    <recommendedName>
        <fullName evidence="4">Death domain-containing protein</fullName>
    </recommendedName>
</protein>
<dbReference type="OrthoDB" id="5985756at2759"/>
<keyword evidence="2" id="KW-0479">Metal-binding</keyword>
<dbReference type="CDD" id="cd01670">
    <property type="entry name" value="Death"/>
    <property type="match status" value="1"/>
</dbReference>
<dbReference type="SMART" id="SM00005">
    <property type="entry name" value="DEATH"/>
    <property type="match status" value="1"/>
</dbReference>
<dbReference type="Pfam" id="PF00531">
    <property type="entry name" value="Death"/>
    <property type="match status" value="1"/>
</dbReference>
<dbReference type="AlphaFoldDB" id="A0A2B4S7F4"/>
<evidence type="ECO:0000256" key="3">
    <source>
        <dbReference type="SAM" id="MobiDB-lite"/>
    </source>
</evidence>
<dbReference type="EMBL" id="LSMT01000163">
    <property type="protein sequence ID" value="PFX24973.1"/>
    <property type="molecule type" value="Genomic_DNA"/>
</dbReference>
<evidence type="ECO:0000313" key="5">
    <source>
        <dbReference type="EMBL" id="PFX24973.1"/>
    </source>
</evidence>
<dbReference type="InterPro" id="IPR027806">
    <property type="entry name" value="HARBI1_dom"/>
</dbReference>
<dbReference type="SUPFAM" id="SSF47986">
    <property type="entry name" value="DEATH domain"/>
    <property type="match status" value="1"/>
</dbReference>
<dbReference type="Gene3D" id="1.10.533.10">
    <property type="entry name" value="Death Domain, Fas"/>
    <property type="match status" value="1"/>
</dbReference>
<comment type="cofactor">
    <cofactor evidence="1">
        <name>a divalent metal cation</name>
        <dbReference type="ChEBI" id="CHEBI:60240"/>
    </cofactor>
</comment>
<keyword evidence="6" id="KW-1185">Reference proteome</keyword>
<feature type="region of interest" description="Disordered" evidence="3">
    <location>
        <begin position="37"/>
        <end position="69"/>
    </location>
</feature>
<feature type="compositionally biased region" description="Acidic residues" evidence="3">
    <location>
        <begin position="47"/>
        <end position="56"/>
    </location>
</feature>
<dbReference type="Proteomes" id="UP000225706">
    <property type="component" value="Unassembled WGS sequence"/>
</dbReference>
<dbReference type="GO" id="GO:0046872">
    <property type="term" value="F:metal ion binding"/>
    <property type="evidence" value="ECO:0007669"/>
    <property type="project" value="UniProtKB-KW"/>
</dbReference>
<dbReference type="PROSITE" id="PS50017">
    <property type="entry name" value="DEATH_DOMAIN"/>
    <property type="match status" value="1"/>
</dbReference>
<reference evidence="6" key="1">
    <citation type="journal article" date="2017" name="bioRxiv">
        <title>Comparative analysis of the genomes of Stylophora pistillata and Acropora digitifera provides evidence for extensive differences between species of corals.</title>
        <authorList>
            <person name="Voolstra C.R."/>
            <person name="Li Y."/>
            <person name="Liew Y.J."/>
            <person name="Baumgarten S."/>
            <person name="Zoccola D."/>
            <person name="Flot J.-F."/>
            <person name="Tambutte S."/>
            <person name="Allemand D."/>
            <person name="Aranda M."/>
        </authorList>
    </citation>
    <scope>NUCLEOTIDE SEQUENCE [LARGE SCALE GENOMIC DNA]</scope>
</reference>
<feature type="domain" description="Death" evidence="4">
    <location>
        <begin position="182"/>
        <end position="265"/>
    </location>
</feature>
<dbReference type="STRING" id="50429.A0A2B4S7F4"/>
<sequence>MSDEGGNGLEWIICVSNLISDIQKRSEAWKKGLLSGIDGDYGGGEEVHDDDDDNGDDSSNKSPKLEMPKAKDHKYFKSPLFIKNIQEEKVQKMRSVVNAQFINVAENIFENGHLVNSEALINSQRERIVLFWKKKEVDKREASPMATEETKTPALAATNGREAEHGIQIRTNVIDPRTSVVTELQLSDISDDVGTCWRELGPKLDIPAAKIQNLDDDYRCARDKANALLLIWKQKEGSSAVAERLAYALESIGKKCIAEKLLITEGRAHDASMLGDSHLLDDLETHAYSAAGQVMCLYGDPAYPVRTHLQAPFRTGAVRRLTPAMELYNTRMSKVWTSLEWIFGDVINSLKFLEYKKTHKIGLSTIGKMYVVCAIVCNALTCMYGNQTSTFIWSGPTISL</sequence>
<dbReference type="Pfam" id="PF13359">
    <property type="entry name" value="DDE_Tnp_4"/>
    <property type="match status" value="1"/>
</dbReference>
<dbReference type="GO" id="GO:0007165">
    <property type="term" value="P:signal transduction"/>
    <property type="evidence" value="ECO:0007669"/>
    <property type="project" value="InterPro"/>
</dbReference>
<comment type="caution">
    <text evidence="5">The sequence shown here is derived from an EMBL/GenBank/DDBJ whole genome shotgun (WGS) entry which is preliminary data.</text>
</comment>
<gene>
    <name evidence="5" type="ORF">AWC38_SpisGene10455</name>
</gene>
<name>A0A2B4S7F4_STYPI</name>
<evidence type="ECO:0000313" key="6">
    <source>
        <dbReference type="Proteomes" id="UP000225706"/>
    </source>
</evidence>
<dbReference type="InterPro" id="IPR011029">
    <property type="entry name" value="DEATH-like_dom_sf"/>
</dbReference>
<proteinExistence type="predicted"/>